<feature type="compositionally biased region" description="Polar residues" evidence="1">
    <location>
        <begin position="92"/>
        <end position="103"/>
    </location>
</feature>
<dbReference type="VEuPathDB" id="FungiDB:C5_03630C_A"/>
<dbReference type="EMBL" id="CP017627">
    <property type="protein sequence ID" value="AOW29775.1"/>
    <property type="molecule type" value="Genomic_DNA"/>
</dbReference>
<organism evidence="3 4">
    <name type="scientific">Candida albicans (strain SC5314 / ATCC MYA-2876)</name>
    <name type="common">Yeast</name>
    <dbReference type="NCBI Taxonomy" id="237561"/>
    <lineage>
        <taxon>Eukaryota</taxon>
        <taxon>Fungi</taxon>
        <taxon>Dikarya</taxon>
        <taxon>Ascomycota</taxon>
        <taxon>Saccharomycotina</taxon>
        <taxon>Pichiomycetes</taxon>
        <taxon>Debaryomycetaceae</taxon>
        <taxon>Candida/Lodderomyces clade</taxon>
        <taxon>Candida</taxon>
    </lineage>
</organism>
<feature type="compositionally biased region" description="Basic residues" evidence="1">
    <location>
        <begin position="50"/>
        <end position="60"/>
    </location>
</feature>
<dbReference type="InParanoid" id="A0A1D8PNR0"/>
<evidence type="ECO:0000313" key="2">
    <source>
        <dbReference type="CGD" id="CAL0000194513"/>
    </source>
</evidence>
<dbReference type="KEGG" id="cal:CAALFM_C503630CA"/>
<dbReference type="AlphaFoldDB" id="A0A1D8PNR0"/>
<evidence type="ECO:0000313" key="3">
    <source>
        <dbReference type="EMBL" id="AOW29775.1"/>
    </source>
</evidence>
<protein>
    <submittedName>
        <fullName evidence="3">Uncharacterized protein</fullName>
    </submittedName>
</protein>
<reference evidence="3 4" key="2">
    <citation type="journal article" date="2007" name="Genome Biol.">
        <title>Assembly of the Candida albicans genome into sixteen supercontigs aligned on the eight chromosomes.</title>
        <authorList>
            <person name="van het Hoog M."/>
            <person name="Rast T.J."/>
            <person name="Martchenko M."/>
            <person name="Grindle S."/>
            <person name="Dignard D."/>
            <person name="Hogues H."/>
            <person name="Cuomo C."/>
            <person name="Berriman M."/>
            <person name="Scherer S."/>
            <person name="Magee B.B."/>
            <person name="Whiteway M."/>
            <person name="Chibana H."/>
            <person name="Nantel A."/>
            <person name="Magee P.T."/>
        </authorList>
    </citation>
    <scope>GENOME REANNOTATION</scope>
    <source>
        <strain evidence="4">SC5314 / ATCC MYA-2876</strain>
    </source>
</reference>
<dbReference type="eggNOG" id="ENOG502RQIY">
    <property type="taxonomic scope" value="Eukaryota"/>
</dbReference>
<dbReference type="SMR" id="A0A1D8PNR0"/>
<proteinExistence type="predicted"/>
<feature type="compositionally biased region" description="Basic and acidic residues" evidence="1">
    <location>
        <begin position="39"/>
        <end position="49"/>
    </location>
</feature>
<reference evidence="3 4" key="3">
    <citation type="journal article" date="2013" name="Genome Biol.">
        <title>Assembly of a phased diploid Candida albicans genome facilitates allele-specific measurements and provides a simple model for repeat and indel structure.</title>
        <authorList>
            <person name="Muzzey D."/>
            <person name="Schwartz K."/>
            <person name="Weissman J.S."/>
            <person name="Sherlock G."/>
        </authorList>
    </citation>
    <scope>NUCLEOTIDE SEQUENCE [LARGE SCALE GENOMIC DNA]</scope>
    <source>
        <strain evidence="4">SC5314 / ATCC MYA-2876</strain>
    </source>
</reference>
<dbReference type="RefSeq" id="XP_711427.1">
    <property type="nucleotide sequence ID" value="XM_706335.2"/>
</dbReference>
<reference evidence="3 4" key="1">
    <citation type="journal article" date="2004" name="Proc. Natl. Acad. Sci. U.S.A.">
        <title>The diploid genome sequence of Candida albicans.</title>
        <authorList>
            <person name="Jones T."/>
            <person name="Federspiel N.A."/>
            <person name="Chibana H."/>
            <person name="Dungan J."/>
            <person name="Kalman S."/>
            <person name="Magee B.B."/>
            <person name="Newport G."/>
            <person name="Thorstenson Y.R."/>
            <person name="Agabian N."/>
            <person name="Magee P.T."/>
            <person name="Davis R.W."/>
            <person name="Scherer S."/>
        </authorList>
    </citation>
    <scope>NUCLEOTIDE SEQUENCE [LARGE SCALE GENOMIC DNA]</scope>
    <source>
        <strain evidence="4">SC5314 / ATCC MYA-2876</strain>
    </source>
</reference>
<dbReference type="Proteomes" id="UP000000559">
    <property type="component" value="Chromosome 5"/>
</dbReference>
<dbReference type="OrthoDB" id="4019231at2759"/>
<dbReference type="GeneID" id="3646983"/>
<feature type="region of interest" description="Disordered" evidence="1">
    <location>
        <begin position="39"/>
        <end position="103"/>
    </location>
</feature>
<evidence type="ECO:0000313" key="4">
    <source>
        <dbReference type="Proteomes" id="UP000000559"/>
    </source>
</evidence>
<gene>
    <name evidence="3" type="ordered locus">CAALFM_C503630CA</name>
    <name evidence="2" type="ordered locus">orf19.6675</name>
</gene>
<name>A0A1D8PNR0_CANAL</name>
<sequence>MARSGKRTNNTIFRKSLRIQEQKKYAEQDSDVKRYQELLKKDLEKDIPPKRAKGKRKARKKPDDQSVSAPIALPQRPKFASARKSKEEVKPNYSNSNALPPSLMQTTTKSFENRVQLQHTYPELIKLINDNLSRNTIDIPLVHNFAPKNLELEQQRFKIPSNFYKEPNYSLSITDEMEFFFCESIKNEIPLV</sequence>
<accession>A0A1D8PNR0</accession>
<dbReference type="CGD" id="CAL0000194513">
    <property type="gene designation" value="orf19.6675"/>
</dbReference>
<keyword evidence="4" id="KW-1185">Reference proteome</keyword>
<evidence type="ECO:0000256" key="1">
    <source>
        <dbReference type="SAM" id="MobiDB-lite"/>
    </source>
</evidence>